<gene>
    <name evidence="1" type="ORF">FA13DRAFT_991471</name>
</gene>
<organism evidence="1 2">
    <name type="scientific">Coprinellus micaceus</name>
    <name type="common">Glistening ink-cap mushroom</name>
    <name type="synonym">Coprinus micaceus</name>
    <dbReference type="NCBI Taxonomy" id="71717"/>
    <lineage>
        <taxon>Eukaryota</taxon>
        <taxon>Fungi</taxon>
        <taxon>Dikarya</taxon>
        <taxon>Basidiomycota</taxon>
        <taxon>Agaricomycotina</taxon>
        <taxon>Agaricomycetes</taxon>
        <taxon>Agaricomycetidae</taxon>
        <taxon>Agaricales</taxon>
        <taxon>Agaricineae</taxon>
        <taxon>Psathyrellaceae</taxon>
        <taxon>Coprinellus</taxon>
    </lineage>
</organism>
<dbReference type="AlphaFoldDB" id="A0A4Y7RQX4"/>
<evidence type="ECO:0000313" key="1">
    <source>
        <dbReference type="EMBL" id="TEB11405.1"/>
    </source>
</evidence>
<dbReference type="Proteomes" id="UP000298030">
    <property type="component" value="Unassembled WGS sequence"/>
</dbReference>
<accession>A0A4Y7RQX4</accession>
<name>A0A4Y7RQX4_COPMI</name>
<sequence length="65" mass="7184">MNGSFPSFIRRLPASPAGTSFISILLPIPSPHYSSFPLNSNPLPMFPSHPFPQFVINRDSALDTR</sequence>
<proteinExistence type="predicted"/>
<keyword evidence="2" id="KW-1185">Reference proteome</keyword>
<reference evidence="1 2" key="1">
    <citation type="journal article" date="2019" name="Nat. Ecol. Evol.">
        <title>Megaphylogeny resolves global patterns of mushroom evolution.</title>
        <authorList>
            <person name="Varga T."/>
            <person name="Krizsan K."/>
            <person name="Foldi C."/>
            <person name="Dima B."/>
            <person name="Sanchez-Garcia M."/>
            <person name="Sanchez-Ramirez S."/>
            <person name="Szollosi G.J."/>
            <person name="Szarkandi J.G."/>
            <person name="Papp V."/>
            <person name="Albert L."/>
            <person name="Andreopoulos W."/>
            <person name="Angelini C."/>
            <person name="Antonin V."/>
            <person name="Barry K.W."/>
            <person name="Bougher N.L."/>
            <person name="Buchanan P."/>
            <person name="Buyck B."/>
            <person name="Bense V."/>
            <person name="Catcheside P."/>
            <person name="Chovatia M."/>
            <person name="Cooper J."/>
            <person name="Damon W."/>
            <person name="Desjardin D."/>
            <person name="Finy P."/>
            <person name="Geml J."/>
            <person name="Haridas S."/>
            <person name="Hughes K."/>
            <person name="Justo A."/>
            <person name="Karasinski D."/>
            <person name="Kautmanova I."/>
            <person name="Kiss B."/>
            <person name="Kocsube S."/>
            <person name="Kotiranta H."/>
            <person name="LaButti K.M."/>
            <person name="Lechner B.E."/>
            <person name="Liimatainen K."/>
            <person name="Lipzen A."/>
            <person name="Lukacs Z."/>
            <person name="Mihaltcheva S."/>
            <person name="Morgado L.N."/>
            <person name="Niskanen T."/>
            <person name="Noordeloos M.E."/>
            <person name="Ohm R.A."/>
            <person name="Ortiz-Santana B."/>
            <person name="Ovrebo C."/>
            <person name="Racz N."/>
            <person name="Riley R."/>
            <person name="Savchenko A."/>
            <person name="Shiryaev A."/>
            <person name="Soop K."/>
            <person name="Spirin V."/>
            <person name="Szebenyi C."/>
            <person name="Tomsovsky M."/>
            <person name="Tulloss R.E."/>
            <person name="Uehling J."/>
            <person name="Grigoriev I.V."/>
            <person name="Vagvolgyi C."/>
            <person name="Papp T."/>
            <person name="Martin F.M."/>
            <person name="Miettinen O."/>
            <person name="Hibbett D.S."/>
            <person name="Nagy L.G."/>
        </authorList>
    </citation>
    <scope>NUCLEOTIDE SEQUENCE [LARGE SCALE GENOMIC DNA]</scope>
    <source>
        <strain evidence="1 2">FP101781</strain>
    </source>
</reference>
<comment type="caution">
    <text evidence="1">The sequence shown here is derived from an EMBL/GenBank/DDBJ whole genome shotgun (WGS) entry which is preliminary data.</text>
</comment>
<protein>
    <submittedName>
        <fullName evidence="1">Uncharacterized protein</fullName>
    </submittedName>
</protein>
<evidence type="ECO:0000313" key="2">
    <source>
        <dbReference type="Proteomes" id="UP000298030"/>
    </source>
</evidence>
<dbReference type="EMBL" id="QPFP01000448">
    <property type="protein sequence ID" value="TEB11405.1"/>
    <property type="molecule type" value="Genomic_DNA"/>
</dbReference>